<dbReference type="PANTHER" id="PTHR38457:SF1">
    <property type="entry name" value="REGULATOR ABRB-RELATED"/>
    <property type="match status" value="1"/>
</dbReference>
<keyword evidence="4" id="KW-1185">Reference proteome</keyword>
<dbReference type="GO" id="GO:0004177">
    <property type="term" value="F:aminopeptidase activity"/>
    <property type="evidence" value="ECO:0007669"/>
    <property type="project" value="UniProtKB-KW"/>
</dbReference>
<keyword evidence="3" id="KW-0645">Protease</keyword>
<dbReference type="Pfam" id="PF05145">
    <property type="entry name" value="AbrB"/>
    <property type="match status" value="1"/>
</dbReference>
<keyword evidence="3" id="KW-0031">Aminopeptidase</keyword>
<dbReference type="InterPro" id="IPR007820">
    <property type="entry name" value="AbrB_fam"/>
</dbReference>
<dbReference type="EMBL" id="BMEX01000003">
    <property type="protein sequence ID" value="GGA40208.1"/>
    <property type="molecule type" value="Genomic_DNA"/>
</dbReference>
<dbReference type="InterPro" id="IPR017516">
    <property type="entry name" value="AbrB_dup"/>
</dbReference>
<feature type="transmembrane region" description="Helical" evidence="2">
    <location>
        <begin position="333"/>
        <end position="351"/>
    </location>
</feature>
<feature type="transmembrane region" description="Helical" evidence="2">
    <location>
        <begin position="189"/>
        <end position="209"/>
    </location>
</feature>
<accession>A0ABQ1GB21</accession>
<feature type="transmembrane region" description="Helical" evidence="2">
    <location>
        <begin position="271"/>
        <end position="294"/>
    </location>
</feature>
<evidence type="ECO:0000313" key="4">
    <source>
        <dbReference type="Proteomes" id="UP000617979"/>
    </source>
</evidence>
<feature type="transmembrane region" description="Helical" evidence="2">
    <location>
        <begin position="216"/>
        <end position="235"/>
    </location>
</feature>
<evidence type="ECO:0000256" key="2">
    <source>
        <dbReference type="SAM" id="Phobius"/>
    </source>
</evidence>
<feature type="region of interest" description="Disordered" evidence="1">
    <location>
        <begin position="357"/>
        <end position="376"/>
    </location>
</feature>
<evidence type="ECO:0000256" key="1">
    <source>
        <dbReference type="SAM" id="MobiDB-lite"/>
    </source>
</evidence>
<proteinExistence type="predicted"/>
<dbReference type="PIRSF" id="PIRSF038991">
    <property type="entry name" value="Protein_AbrB"/>
    <property type="match status" value="1"/>
</dbReference>
<dbReference type="PANTHER" id="PTHR38457">
    <property type="entry name" value="REGULATOR ABRB-RELATED"/>
    <property type="match status" value="1"/>
</dbReference>
<feature type="transmembrane region" description="Helical" evidence="2">
    <location>
        <begin position="20"/>
        <end position="49"/>
    </location>
</feature>
<keyword evidence="3" id="KW-0378">Hydrolase</keyword>
<organism evidence="3 4">
    <name type="scientific">Kroppenstedtia guangzhouensis</name>
    <dbReference type="NCBI Taxonomy" id="1274356"/>
    <lineage>
        <taxon>Bacteria</taxon>
        <taxon>Bacillati</taxon>
        <taxon>Bacillota</taxon>
        <taxon>Bacilli</taxon>
        <taxon>Bacillales</taxon>
        <taxon>Thermoactinomycetaceae</taxon>
        <taxon>Kroppenstedtia</taxon>
    </lineage>
</organism>
<name>A0ABQ1GB21_9BACL</name>
<gene>
    <name evidence="3" type="ORF">GCM10007416_11480</name>
</gene>
<reference evidence="4" key="1">
    <citation type="journal article" date="2019" name="Int. J. Syst. Evol. Microbiol.">
        <title>The Global Catalogue of Microorganisms (GCM) 10K type strain sequencing project: providing services to taxonomists for standard genome sequencing and annotation.</title>
        <authorList>
            <consortium name="The Broad Institute Genomics Platform"/>
            <consortium name="The Broad Institute Genome Sequencing Center for Infectious Disease"/>
            <person name="Wu L."/>
            <person name="Ma J."/>
        </authorList>
    </citation>
    <scope>NUCLEOTIDE SEQUENCE [LARGE SCALE GENOMIC DNA]</scope>
    <source>
        <strain evidence="4">CGMCC 1.12404</strain>
    </source>
</reference>
<keyword evidence="2" id="KW-0472">Membrane</keyword>
<dbReference type="RefSeq" id="WP_188430791.1">
    <property type="nucleotide sequence ID" value="NZ_BMEX01000003.1"/>
</dbReference>
<dbReference type="Proteomes" id="UP000617979">
    <property type="component" value="Unassembled WGS sequence"/>
</dbReference>
<evidence type="ECO:0000313" key="3">
    <source>
        <dbReference type="EMBL" id="GGA40208.1"/>
    </source>
</evidence>
<feature type="transmembrane region" description="Helical" evidence="2">
    <location>
        <begin position="91"/>
        <end position="112"/>
    </location>
</feature>
<protein>
    <submittedName>
        <fullName evidence="3">Aminopeptidase</fullName>
    </submittedName>
</protein>
<keyword evidence="2" id="KW-1133">Transmembrane helix</keyword>
<dbReference type="NCBIfam" id="TIGR03082">
    <property type="entry name" value="Gneg_AbrB_dup"/>
    <property type="match status" value="2"/>
</dbReference>
<feature type="transmembrane region" description="Helical" evidence="2">
    <location>
        <begin position="147"/>
        <end position="169"/>
    </location>
</feature>
<keyword evidence="2" id="KW-0812">Transmembrane</keyword>
<comment type="caution">
    <text evidence="3">The sequence shown here is derived from an EMBL/GenBank/DDBJ whole genome shotgun (WGS) entry which is preliminary data.</text>
</comment>
<sequence>MTAIIKEYRHHLFPWLRTLLLAVTGGTLFAWIQIPLPWVLGPMVMILLWSKTLRIPLRWPAGWRNAGLIAIGYTLGTSFTRETMWDMVGHLPLMLAITMITIGCGAGIAWLVSRWTGLNYRTTLTANIPGGLSQMVTLGEEIRGIDITVVTLFQVTRLLIVVFIVPFLIEWLPEENVAKMVPETMRQATTFTDGFLFGSVALLAAWAAWKLKFPTAFLIGPVLAVSLLQILGFEAPPLPPFLNHMGQMFMGAHLGLMIRTEQLIHQRRVPLLAVLTALVLIVISFGISCLFTLWTPTSLTTAFLSLAPGGMAEMGVVAQDIRADLATVTGFQMFRVFFILIFVPPFLRWLFKRSTNTDHKKSPRSLHLTRRDGGNK</sequence>